<comment type="caution">
    <text evidence="2">The sequence shown here is derived from an EMBL/GenBank/DDBJ whole genome shotgun (WGS) entry which is preliminary data.</text>
</comment>
<dbReference type="RefSeq" id="WP_146435130.1">
    <property type="nucleotide sequence ID" value="NZ_SJPF01000005.1"/>
</dbReference>
<organism evidence="2 3">
    <name type="scientific">Blastopirellula retiformator</name>
    <dbReference type="NCBI Taxonomy" id="2527970"/>
    <lineage>
        <taxon>Bacteria</taxon>
        <taxon>Pseudomonadati</taxon>
        <taxon>Planctomycetota</taxon>
        <taxon>Planctomycetia</taxon>
        <taxon>Pirellulales</taxon>
        <taxon>Pirellulaceae</taxon>
        <taxon>Blastopirellula</taxon>
    </lineage>
</organism>
<evidence type="ECO:0000256" key="1">
    <source>
        <dbReference type="SAM" id="MobiDB-lite"/>
    </source>
</evidence>
<protein>
    <submittedName>
        <fullName evidence="2">Uncharacterized protein</fullName>
    </submittedName>
</protein>
<name>A0A5C5UYQ2_9BACT</name>
<proteinExistence type="predicted"/>
<reference evidence="2 3" key="1">
    <citation type="submission" date="2019-02" db="EMBL/GenBank/DDBJ databases">
        <title>Deep-cultivation of Planctomycetes and their phenomic and genomic characterization uncovers novel biology.</title>
        <authorList>
            <person name="Wiegand S."/>
            <person name="Jogler M."/>
            <person name="Boedeker C."/>
            <person name="Pinto D."/>
            <person name="Vollmers J."/>
            <person name="Rivas-Marin E."/>
            <person name="Kohn T."/>
            <person name="Peeters S.H."/>
            <person name="Heuer A."/>
            <person name="Rast P."/>
            <person name="Oberbeckmann S."/>
            <person name="Bunk B."/>
            <person name="Jeske O."/>
            <person name="Meyerdierks A."/>
            <person name="Storesund J.E."/>
            <person name="Kallscheuer N."/>
            <person name="Luecker S."/>
            <person name="Lage O.M."/>
            <person name="Pohl T."/>
            <person name="Merkel B.J."/>
            <person name="Hornburger P."/>
            <person name="Mueller R.-W."/>
            <person name="Bruemmer F."/>
            <person name="Labrenz M."/>
            <person name="Spormann A.M."/>
            <person name="Op Den Camp H."/>
            <person name="Overmann J."/>
            <person name="Amann R."/>
            <person name="Jetten M.S.M."/>
            <person name="Mascher T."/>
            <person name="Medema M.H."/>
            <person name="Devos D.P."/>
            <person name="Kaster A.-K."/>
            <person name="Ovreas L."/>
            <person name="Rohde M."/>
            <person name="Galperin M.Y."/>
            <person name="Jogler C."/>
        </authorList>
    </citation>
    <scope>NUCLEOTIDE SEQUENCE [LARGE SCALE GENOMIC DNA]</scope>
    <source>
        <strain evidence="2 3">Enr8</strain>
    </source>
</reference>
<dbReference type="OrthoDB" id="290850at2"/>
<gene>
    <name evidence="2" type="ORF">Enr8_41230</name>
</gene>
<accession>A0A5C5UYQ2</accession>
<dbReference type="EMBL" id="SJPF01000005">
    <property type="protein sequence ID" value="TWT30602.1"/>
    <property type="molecule type" value="Genomic_DNA"/>
</dbReference>
<feature type="region of interest" description="Disordered" evidence="1">
    <location>
        <begin position="130"/>
        <end position="151"/>
    </location>
</feature>
<dbReference type="AlphaFoldDB" id="A0A5C5UYQ2"/>
<keyword evidence="3" id="KW-1185">Reference proteome</keyword>
<evidence type="ECO:0000313" key="2">
    <source>
        <dbReference type="EMBL" id="TWT30602.1"/>
    </source>
</evidence>
<sequence>MNRIFGLGIAIFFAIVGISLVGGEREATAALGCNGCSEAPACCGVKDCCGLFGLKCRPKCHCGGLLKHRKKCCGLFGWKCKCSCSAEPTCCAPEPACCAPEPACCAPVPTCCAPEPTCCAPETSWAAPEAAPAAPEASPSDEAPAPPAEASIRMPVRVHTVSFRR</sequence>
<evidence type="ECO:0000313" key="3">
    <source>
        <dbReference type="Proteomes" id="UP000318878"/>
    </source>
</evidence>
<dbReference type="Proteomes" id="UP000318878">
    <property type="component" value="Unassembled WGS sequence"/>
</dbReference>